<gene>
    <name evidence="1" type="ORF">F8388_019062</name>
</gene>
<dbReference type="Proteomes" id="UP000525078">
    <property type="component" value="Unassembled WGS sequence"/>
</dbReference>
<organism evidence="1 2">
    <name type="scientific">Cannabis sativa</name>
    <name type="common">Hemp</name>
    <name type="synonym">Marijuana</name>
    <dbReference type="NCBI Taxonomy" id="3483"/>
    <lineage>
        <taxon>Eukaryota</taxon>
        <taxon>Viridiplantae</taxon>
        <taxon>Streptophyta</taxon>
        <taxon>Embryophyta</taxon>
        <taxon>Tracheophyta</taxon>
        <taxon>Spermatophyta</taxon>
        <taxon>Magnoliopsida</taxon>
        <taxon>eudicotyledons</taxon>
        <taxon>Gunneridae</taxon>
        <taxon>Pentapetalae</taxon>
        <taxon>rosids</taxon>
        <taxon>fabids</taxon>
        <taxon>Rosales</taxon>
        <taxon>Cannabaceae</taxon>
        <taxon>Cannabis</taxon>
    </lineage>
</organism>
<dbReference type="EMBL" id="JAATIP010000135">
    <property type="protein sequence ID" value="KAF4368345.1"/>
    <property type="molecule type" value="Genomic_DNA"/>
</dbReference>
<dbReference type="AlphaFoldDB" id="A0A7J6FCI0"/>
<reference evidence="1 2" key="1">
    <citation type="journal article" date="2020" name="bioRxiv">
        <title>Sequence and annotation of 42 cannabis genomes reveals extensive copy number variation in cannabinoid synthesis and pathogen resistance genes.</title>
        <authorList>
            <person name="Mckernan K.J."/>
            <person name="Helbert Y."/>
            <person name="Kane L.T."/>
            <person name="Ebling H."/>
            <person name="Zhang L."/>
            <person name="Liu B."/>
            <person name="Eaton Z."/>
            <person name="Mclaughlin S."/>
            <person name="Kingan S."/>
            <person name="Baybayan P."/>
            <person name="Concepcion G."/>
            <person name="Jordan M."/>
            <person name="Riva A."/>
            <person name="Barbazuk W."/>
            <person name="Harkins T."/>
        </authorList>
    </citation>
    <scope>NUCLEOTIDE SEQUENCE [LARGE SCALE GENOMIC DNA]</scope>
    <source>
        <strain evidence="2">cv. Jamaican Lion 4</strain>
        <tissue evidence="1">Leaf</tissue>
    </source>
</reference>
<sequence length="149" mass="16095">MCSYIKSKVNPLLTRFSYCVYPNKPQALIVQNKATGIPNSSPALTVNDIAASETTQLTGGSTEVVSFSLRRSFLKGSRQFFSVDSHRAGMSWVASALLSVGGMPSGMDSNRKPGKPSRELGPLDLRRRSLASFIRGVMWPCAGYGMNTA</sequence>
<name>A0A7J6FCI0_CANSA</name>
<protein>
    <submittedName>
        <fullName evidence="1">Uncharacterized protein</fullName>
    </submittedName>
</protein>
<evidence type="ECO:0000313" key="2">
    <source>
        <dbReference type="Proteomes" id="UP000525078"/>
    </source>
</evidence>
<evidence type="ECO:0000313" key="1">
    <source>
        <dbReference type="EMBL" id="KAF4368345.1"/>
    </source>
</evidence>
<comment type="caution">
    <text evidence="1">The sequence shown here is derived from an EMBL/GenBank/DDBJ whole genome shotgun (WGS) entry which is preliminary data.</text>
</comment>
<accession>A0A7J6FCI0</accession>
<proteinExistence type="predicted"/>